<evidence type="ECO:0000256" key="1">
    <source>
        <dbReference type="ARBA" id="ARBA00010641"/>
    </source>
</evidence>
<dbReference type="EMBL" id="CP036401">
    <property type="protein sequence ID" value="QBI03900.1"/>
    <property type="molecule type" value="Genomic_DNA"/>
</dbReference>
<dbReference type="InterPro" id="IPR007627">
    <property type="entry name" value="RNA_pol_sigma70_r2"/>
</dbReference>
<evidence type="ECO:0000256" key="3">
    <source>
        <dbReference type="ARBA" id="ARBA00023082"/>
    </source>
</evidence>
<dbReference type="InterPro" id="IPR039425">
    <property type="entry name" value="RNA_pol_sigma-70-like"/>
</dbReference>
<dbReference type="SUPFAM" id="SSF88946">
    <property type="entry name" value="Sigma2 domain of RNA polymerase sigma factors"/>
    <property type="match status" value="1"/>
</dbReference>
<keyword evidence="2" id="KW-0805">Transcription regulation</keyword>
<sequence length="235" mass="26272">MAAWLTDSSFTCCADAALADCKTRAPICLIHLYNRPHRAWFPPTTRRRNPVPIAPDQFDYEAALRGCARGDRQSLRKLYDQEAPRLLGVALRIVRERQAAEDVLHDAFVSIWTKAGTFDAARGAGRGWIYSIVRYQALDAIRSGAREVLVDDEEALDTIDSDATAHIADAFELRQDLGRLEHCLTQLDAAKRNSILYAYVDGCSHSEIAERLKSPLGTVKAWIKRGLTALRECMV</sequence>
<reference evidence="7 8" key="1">
    <citation type="submission" date="2019-02" db="EMBL/GenBank/DDBJ databases">
        <title>Draft Genome Sequences of Six Type Strains of the Genus Massilia.</title>
        <authorList>
            <person name="Miess H."/>
            <person name="Frediansyhah A."/>
            <person name="Gross H."/>
        </authorList>
    </citation>
    <scope>NUCLEOTIDE SEQUENCE [LARGE SCALE GENOMIC DNA]</scope>
    <source>
        <strain evidence="7 8">DSM 17472</strain>
    </source>
</reference>
<dbReference type="InterPro" id="IPR013325">
    <property type="entry name" value="RNA_pol_sigma_r2"/>
</dbReference>
<evidence type="ECO:0000259" key="6">
    <source>
        <dbReference type="Pfam" id="PF08281"/>
    </source>
</evidence>
<dbReference type="InterPro" id="IPR013249">
    <property type="entry name" value="RNA_pol_sigma70_r4_t2"/>
</dbReference>
<dbReference type="Gene3D" id="1.10.10.10">
    <property type="entry name" value="Winged helix-like DNA-binding domain superfamily/Winged helix DNA-binding domain"/>
    <property type="match status" value="1"/>
</dbReference>
<evidence type="ECO:0000313" key="8">
    <source>
        <dbReference type="Proteomes" id="UP000292307"/>
    </source>
</evidence>
<dbReference type="Pfam" id="PF08281">
    <property type="entry name" value="Sigma70_r4_2"/>
    <property type="match status" value="1"/>
</dbReference>
<dbReference type="NCBIfam" id="NF009189">
    <property type="entry name" value="PRK12537.1"/>
    <property type="match status" value="1"/>
</dbReference>
<evidence type="ECO:0000256" key="2">
    <source>
        <dbReference type="ARBA" id="ARBA00023015"/>
    </source>
</evidence>
<dbReference type="SUPFAM" id="SSF88659">
    <property type="entry name" value="Sigma3 and sigma4 domains of RNA polymerase sigma factors"/>
    <property type="match status" value="1"/>
</dbReference>
<dbReference type="InterPro" id="IPR036388">
    <property type="entry name" value="WH-like_DNA-bd_sf"/>
</dbReference>
<evidence type="ECO:0000313" key="7">
    <source>
        <dbReference type="EMBL" id="QBI03900.1"/>
    </source>
</evidence>
<accession>A0ABX5RYZ3</accession>
<dbReference type="NCBIfam" id="TIGR02937">
    <property type="entry name" value="sigma70-ECF"/>
    <property type="match status" value="1"/>
</dbReference>
<protein>
    <submittedName>
        <fullName evidence="7">Sigma-70 family RNA polymerase sigma factor</fullName>
    </submittedName>
</protein>
<dbReference type="InterPro" id="IPR013324">
    <property type="entry name" value="RNA_pol_sigma_r3/r4-like"/>
</dbReference>
<dbReference type="Proteomes" id="UP000292307">
    <property type="component" value="Chromosome"/>
</dbReference>
<organism evidence="7 8">
    <name type="scientific">Pseudoduganella albidiflava</name>
    <dbReference type="NCBI Taxonomy" id="321983"/>
    <lineage>
        <taxon>Bacteria</taxon>
        <taxon>Pseudomonadati</taxon>
        <taxon>Pseudomonadota</taxon>
        <taxon>Betaproteobacteria</taxon>
        <taxon>Burkholderiales</taxon>
        <taxon>Oxalobacteraceae</taxon>
        <taxon>Telluria group</taxon>
        <taxon>Pseudoduganella</taxon>
    </lineage>
</organism>
<dbReference type="PANTHER" id="PTHR43133:SF62">
    <property type="entry name" value="RNA POLYMERASE SIGMA FACTOR SIGZ"/>
    <property type="match status" value="1"/>
</dbReference>
<keyword evidence="8" id="KW-1185">Reference proteome</keyword>
<keyword evidence="4" id="KW-0804">Transcription</keyword>
<comment type="similarity">
    <text evidence="1">Belongs to the sigma-70 factor family. ECF subfamily.</text>
</comment>
<evidence type="ECO:0000256" key="4">
    <source>
        <dbReference type="ARBA" id="ARBA00023163"/>
    </source>
</evidence>
<evidence type="ECO:0000259" key="5">
    <source>
        <dbReference type="Pfam" id="PF04542"/>
    </source>
</evidence>
<dbReference type="Pfam" id="PF04542">
    <property type="entry name" value="Sigma70_r2"/>
    <property type="match status" value="1"/>
</dbReference>
<dbReference type="PANTHER" id="PTHR43133">
    <property type="entry name" value="RNA POLYMERASE ECF-TYPE SIGMA FACTO"/>
    <property type="match status" value="1"/>
</dbReference>
<dbReference type="InterPro" id="IPR014284">
    <property type="entry name" value="RNA_pol_sigma-70_dom"/>
</dbReference>
<proteinExistence type="inferred from homology"/>
<name>A0ABX5RYZ3_9BURK</name>
<dbReference type="Gene3D" id="1.10.1740.10">
    <property type="match status" value="1"/>
</dbReference>
<keyword evidence="3" id="KW-0731">Sigma factor</keyword>
<feature type="domain" description="RNA polymerase sigma factor 70 region 4 type 2" evidence="6">
    <location>
        <begin position="178"/>
        <end position="230"/>
    </location>
</feature>
<feature type="domain" description="RNA polymerase sigma-70 region 2" evidence="5">
    <location>
        <begin position="78"/>
        <end position="146"/>
    </location>
</feature>
<gene>
    <name evidence="7" type="ORF">EYF70_26110</name>
</gene>